<protein>
    <submittedName>
        <fullName evidence="8">Aldo/keto reductase</fullName>
    </submittedName>
</protein>
<dbReference type="InterPro" id="IPR020471">
    <property type="entry name" value="AKR"/>
</dbReference>
<keyword evidence="3" id="KW-0560">Oxidoreductase</keyword>
<dbReference type="Gene3D" id="3.20.20.100">
    <property type="entry name" value="NADP-dependent oxidoreductase domain"/>
    <property type="match status" value="1"/>
</dbReference>
<dbReference type="PRINTS" id="PR00069">
    <property type="entry name" value="ALDKETRDTASE"/>
</dbReference>
<keyword evidence="2" id="KW-0521">NADP</keyword>
<evidence type="ECO:0000313" key="8">
    <source>
        <dbReference type="EMBL" id="NLT78966.1"/>
    </source>
</evidence>
<dbReference type="GO" id="GO:0016616">
    <property type="term" value="F:oxidoreductase activity, acting on the CH-OH group of donors, NAD or NADP as acceptor"/>
    <property type="evidence" value="ECO:0007669"/>
    <property type="project" value="UniProtKB-ARBA"/>
</dbReference>
<proteinExistence type="inferred from homology"/>
<dbReference type="PROSITE" id="PS00062">
    <property type="entry name" value="ALDOKETO_REDUCTASE_2"/>
    <property type="match status" value="1"/>
</dbReference>
<dbReference type="InterPro" id="IPR018170">
    <property type="entry name" value="Aldo/ket_reductase_CS"/>
</dbReference>
<comment type="caution">
    <text evidence="8">The sequence shown here is derived from an EMBL/GenBank/DDBJ whole genome shotgun (WGS) entry which is preliminary data.</text>
</comment>
<dbReference type="AlphaFoldDB" id="A0A971IBY4"/>
<dbReference type="FunFam" id="3.20.20.100:FF:000002">
    <property type="entry name" value="2,5-diketo-D-gluconic acid reductase A"/>
    <property type="match status" value="1"/>
</dbReference>
<accession>A0A971IBY4</accession>
<reference evidence="8" key="2">
    <citation type="submission" date="2020-01" db="EMBL/GenBank/DDBJ databases">
        <authorList>
            <person name="Campanaro S."/>
        </authorList>
    </citation>
    <scope>NUCLEOTIDE SEQUENCE</scope>
    <source>
        <strain evidence="8">AS01afH2WH_6</strain>
    </source>
</reference>
<dbReference type="CDD" id="cd19071">
    <property type="entry name" value="AKR_AKR1-5-like"/>
    <property type="match status" value="1"/>
</dbReference>
<dbReference type="PANTHER" id="PTHR43827">
    <property type="entry name" value="2,5-DIKETO-D-GLUCONIC ACID REDUCTASE"/>
    <property type="match status" value="1"/>
</dbReference>
<dbReference type="SUPFAM" id="SSF51430">
    <property type="entry name" value="NAD(P)-linked oxidoreductase"/>
    <property type="match status" value="1"/>
</dbReference>
<evidence type="ECO:0000313" key="9">
    <source>
        <dbReference type="Proteomes" id="UP000767327"/>
    </source>
</evidence>
<dbReference type="InterPro" id="IPR023210">
    <property type="entry name" value="NADP_OxRdtase_dom"/>
</dbReference>
<reference evidence="8" key="1">
    <citation type="journal article" date="2020" name="Biotechnol. Biofuels">
        <title>New insights from the biogas microbiome by comprehensive genome-resolved metagenomics of nearly 1600 species originating from multiple anaerobic digesters.</title>
        <authorList>
            <person name="Campanaro S."/>
            <person name="Treu L."/>
            <person name="Rodriguez-R L.M."/>
            <person name="Kovalovszki A."/>
            <person name="Ziels R.M."/>
            <person name="Maus I."/>
            <person name="Zhu X."/>
            <person name="Kougias P.G."/>
            <person name="Basile A."/>
            <person name="Luo G."/>
            <person name="Schluter A."/>
            <person name="Konstantinidis K.T."/>
            <person name="Angelidaki I."/>
        </authorList>
    </citation>
    <scope>NUCLEOTIDE SEQUENCE</scope>
    <source>
        <strain evidence="8">AS01afH2WH_6</strain>
    </source>
</reference>
<feature type="domain" description="NADP-dependent oxidoreductase" evidence="7">
    <location>
        <begin position="16"/>
        <end position="268"/>
    </location>
</feature>
<organism evidence="8 9">
    <name type="scientific">Bifidobacterium crudilactis</name>
    <dbReference type="NCBI Taxonomy" id="327277"/>
    <lineage>
        <taxon>Bacteria</taxon>
        <taxon>Bacillati</taxon>
        <taxon>Actinomycetota</taxon>
        <taxon>Actinomycetes</taxon>
        <taxon>Bifidobacteriales</taxon>
        <taxon>Bifidobacteriaceae</taxon>
        <taxon>Bifidobacterium</taxon>
    </lineage>
</organism>
<dbReference type="Pfam" id="PF00248">
    <property type="entry name" value="Aldo_ket_red"/>
    <property type="match status" value="1"/>
</dbReference>
<sequence>MLQEHFTLANDVEIPKIGFGTWMIEDDDKAAQAVREAIEVGYRHIDTAEAYGNEAGVGEGVRSSVLDRKEVFVTTKLRAEYKDYEGARQAIDDSLRTLNLGYIDLMIIHSPKPWAKFGEDEHYFAGNLEAWKALEEAHEAGKIRAIGVSNFEQVDLRNIIDNSETLPAVDQVLAHIGNTPFELMDYARQHNILVEAYSPFGHGDMLHNVEVQRIAERNQVSVTQLAVRYLLQLGLLPLPKASSTEHMRQNADVDFVIGDEDMTQLRNITKQQYSDANRQFPVYQS</sequence>
<dbReference type="PANTHER" id="PTHR43827:SF3">
    <property type="entry name" value="NADP-DEPENDENT OXIDOREDUCTASE DOMAIN-CONTAINING PROTEIN"/>
    <property type="match status" value="1"/>
</dbReference>
<evidence type="ECO:0000259" key="7">
    <source>
        <dbReference type="Pfam" id="PF00248"/>
    </source>
</evidence>
<dbReference type="PROSITE" id="PS00798">
    <property type="entry name" value="ALDOKETO_REDUCTASE_1"/>
    <property type="match status" value="1"/>
</dbReference>
<evidence type="ECO:0000256" key="5">
    <source>
        <dbReference type="PIRSR" id="PIRSR000097-2"/>
    </source>
</evidence>
<evidence type="ECO:0000256" key="2">
    <source>
        <dbReference type="ARBA" id="ARBA00022857"/>
    </source>
</evidence>
<comment type="similarity">
    <text evidence="1">Belongs to the aldo/keto reductase family.</text>
</comment>
<feature type="binding site" evidence="5">
    <location>
        <position position="109"/>
    </location>
    <ligand>
        <name>substrate</name>
    </ligand>
</feature>
<evidence type="ECO:0000256" key="4">
    <source>
        <dbReference type="PIRSR" id="PIRSR000097-1"/>
    </source>
</evidence>
<name>A0A971IBY4_9BIFI</name>
<dbReference type="PIRSF" id="PIRSF000097">
    <property type="entry name" value="AKR"/>
    <property type="match status" value="1"/>
</dbReference>
<feature type="site" description="Lowers pKa of active site Tyr" evidence="6">
    <location>
        <position position="76"/>
    </location>
</feature>
<feature type="active site" description="Proton donor" evidence="4">
    <location>
        <position position="51"/>
    </location>
</feature>
<dbReference type="InterPro" id="IPR036812">
    <property type="entry name" value="NAD(P)_OxRdtase_dom_sf"/>
</dbReference>
<dbReference type="Proteomes" id="UP000767327">
    <property type="component" value="Unassembled WGS sequence"/>
</dbReference>
<evidence type="ECO:0000256" key="3">
    <source>
        <dbReference type="ARBA" id="ARBA00023002"/>
    </source>
</evidence>
<evidence type="ECO:0000256" key="1">
    <source>
        <dbReference type="ARBA" id="ARBA00007905"/>
    </source>
</evidence>
<dbReference type="EMBL" id="JAAXZR010000007">
    <property type="protein sequence ID" value="NLT78966.1"/>
    <property type="molecule type" value="Genomic_DNA"/>
</dbReference>
<evidence type="ECO:0000256" key="6">
    <source>
        <dbReference type="PIRSR" id="PIRSR000097-3"/>
    </source>
</evidence>
<gene>
    <name evidence="8" type="ORF">GXW98_01590</name>
</gene>